<dbReference type="GO" id="GO:0046872">
    <property type="term" value="F:metal ion binding"/>
    <property type="evidence" value="ECO:0007669"/>
    <property type="project" value="UniProtKB-KW"/>
</dbReference>
<reference evidence="4 5" key="1">
    <citation type="journal article" date="2012" name="J. Bacteriol.">
        <title>Draft Genome Sequence of the Extremely Halophilic Archaeon Halogranum salarium B-1T.</title>
        <authorList>
            <person name="Kim K.K."/>
            <person name="Lee K.C."/>
            <person name="Lee J.S."/>
        </authorList>
    </citation>
    <scope>NUCLEOTIDE SEQUENCE [LARGE SCALE GENOMIC DNA]</scope>
    <source>
        <strain evidence="4 5">B-1</strain>
    </source>
</reference>
<dbReference type="SUPFAM" id="SSF53639">
    <property type="entry name" value="AraD/HMP-PK domain-like"/>
    <property type="match status" value="1"/>
</dbReference>
<organism evidence="4 5">
    <name type="scientific">Halogranum salarium B-1</name>
    <dbReference type="NCBI Taxonomy" id="1210908"/>
    <lineage>
        <taxon>Archaea</taxon>
        <taxon>Methanobacteriati</taxon>
        <taxon>Methanobacteriota</taxon>
        <taxon>Stenosarchaea group</taxon>
        <taxon>Halobacteria</taxon>
        <taxon>Halobacteriales</taxon>
        <taxon>Haloferacaceae</taxon>
    </lineage>
</organism>
<keyword evidence="1" id="KW-0479">Metal-binding</keyword>
<dbReference type="OrthoDB" id="18709at2157"/>
<sequence length="218" mass="23454">MTSQDIPYYETRSTICEYGRSLLDDDLTTGTGGNLSARLDDDHVAISPSGIPYAEIEPSDVPVVRTDGTVTEGETDPSTELPMHLAVYDRRPDVGGVVHTHSPYATTFASLGEAIPASHYLLAFTGSEVPVAEYETHATQALGDAAVDSLGDSFNATLLRNHGVLTADESLDDAYTVALMVEYCSRIHYQARAIGDPEILPDEEIDRLSAKLDSYGQG</sequence>
<dbReference type="PATRIC" id="fig|1210908.3.peg.3974"/>
<dbReference type="UniPathway" id="UPA00071"/>
<dbReference type="RefSeq" id="WP_009367682.1">
    <property type="nucleotide sequence ID" value="NZ_ALJD01000013.1"/>
</dbReference>
<dbReference type="Pfam" id="PF00596">
    <property type="entry name" value="Aldolase_II"/>
    <property type="match status" value="1"/>
</dbReference>
<dbReference type="PANTHER" id="PTHR22789">
    <property type="entry name" value="FUCULOSE PHOSPHATE ALDOLASE"/>
    <property type="match status" value="1"/>
</dbReference>
<comment type="caution">
    <text evidence="4">The sequence shown here is derived from an EMBL/GenBank/DDBJ whole genome shotgun (WGS) entry which is preliminary data.</text>
</comment>
<feature type="domain" description="Class II aldolase/adducin N-terminal" evidence="3">
    <location>
        <begin position="13"/>
        <end position="189"/>
    </location>
</feature>
<evidence type="ECO:0000313" key="4">
    <source>
        <dbReference type="EMBL" id="EJN57545.1"/>
    </source>
</evidence>
<dbReference type="PANTHER" id="PTHR22789:SF0">
    <property type="entry name" value="3-OXO-TETRONATE 4-PHOSPHATE DECARBOXYLASE-RELATED"/>
    <property type="match status" value="1"/>
</dbReference>
<gene>
    <name evidence="4" type="ORF">HSB1_42330</name>
</gene>
<dbReference type="Gene3D" id="3.40.225.10">
    <property type="entry name" value="Class II aldolase/adducin N-terminal domain"/>
    <property type="match status" value="1"/>
</dbReference>
<dbReference type="InterPro" id="IPR050197">
    <property type="entry name" value="Aldolase_class_II_sugar_metab"/>
</dbReference>
<proteinExistence type="predicted"/>
<dbReference type="EMBL" id="ALJD01000013">
    <property type="protein sequence ID" value="EJN57545.1"/>
    <property type="molecule type" value="Genomic_DNA"/>
</dbReference>
<evidence type="ECO:0000256" key="1">
    <source>
        <dbReference type="ARBA" id="ARBA00022723"/>
    </source>
</evidence>
<dbReference type="InterPro" id="IPR001303">
    <property type="entry name" value="Aldolase_II/adducin_N"/>
</dbReference>
<dbReference type="AlphaFoldDB" id="J2ZA59"/>
<keyword evidence="2" id="KW-0456">Lyase</keyword>
<name>J2ZA59_9EURY</name>
<dbReference type="SMART" id="SM01007">
    <property type="entry name" value="Aldolase_II"/>
    <property type="match status" value="1"/>
</dbReference>
<evidence type="ECO:0000256" key="2">
    <source>
        <dbReference type="ARBA" id="ARBA00023239"/>
    </source>
</evidence>
<dbReference type="InterPro" id="IPR036409">
    <property type="entry name" value="Aldolase_II/adducin_N_sf"/>
</dbReference>
<dbReference type="GO" id="GO:0016832">
    <property type="term" value="F:aldehyde-lyase activity"/>
    <property type="evidence" value="ECO:0007669"/>
    <property type="project" value="TreeGrafter"/>
</dbReference>
<protein>
    <submittedName>
        <fullName evidence="4">L-fuculose phosphate aldolase</fullName>
    </submittedName>
</protein>
<dbReference type="Proteomes" id="UP000007813">
    <property type="component" value="Unassembled WGS sequence"/>
</dbReference>
<dbReference type="eggNOG" id="arCOG04226">
    <property type="taxonomic scope" value="Archaea"/>
</dbReference>
<dbReference type="GO" id="GO:0005829">
    <property type="term" value="C:cytosol"/>
    <property type="evidence" value="ECO:0007669"/>
    <property type="project" value="TreeGrafter"/>
</dbReference>
<dbReference type="GO" id="GO:0019323">
    <property type="term" value="P:pentose catabolic process"/>
    <property type="evidence" value="ECO:0007669"/>
    <property type="project" value="TreeGrafter"/>
</dbReference>
<evidence type="ECO:0000313" key="5">
    <source>
        <dbReference type="Proteomes" id="UP000007813"/>
    </source>
</evidence>
<evidence type="ECO:0000259" key="3">
    <source>
        <dbReference type="SMART" id="SM01007"/>
    </source>
</evidence>
<accession>J2ZA59</accession>